<evidence type="ECO:0000313" key="2">
    <source>
        <dbReference type="EMBL" id="CAL1370215.1"/>
    </source>
</evidence>
<dbReference type="EMBL" id="OZ034815">
    <property type="protein sequence ID" value="CAL1370215.1"/>
    <property type="molecule type" value="Genomic_DNA"/>
</dbReference>
<organism evidence="2 3">
    <name type="scientific">Linum trigynum</name>
    <dbReference type="NCBI Taxonomy" id="586398"/>
    <lineage>
        <taxon>Eukaryota</taxon>
        <taxon>Viridiplantae</taxon>
        <taxon>Streptophyta</taxon>
        <taxon>Embryophyta</taxon>
        <taxon>Tracheophyta</taxon>
        <taxon>Spermatophyta</taxon>
        <taxon>Magnoliopsida</taxon>
        <taxon>eudicotyledons</taxon>
        <taxon>Gunneridae</taxon>
        <taxon>Pentapetalae</taxon>
        <taxon>rosids</taxon>
        <taxon>fabids</taxon>
        <taxon>Malpighiales</taxon>
        <taxon>Linaceae</taxon>
        <taxon>Linum</taxon>
    </lineage>
</organism>
<dbReference type="Proteomes" id="UP001497516">
    <property type="component" value="Chromosome 2"/>
</dbReference>
<sequence>MGLGVVVRDRNGSFCFARVRRLRIQWTPELAEIQAIKFGLEVALEEGFVSGEIESDCLRAVQQIAKEERSLTEEGDECEEVKDRLEDLGGSVTIWFRAGNPIGQRTSWHTPTHS</sequence>
<dbReference type="Gene3D" id="3.30.420.10">
    <property type="entry name" value="Ribonuclease H-like superfamily/Ribonuclease H"/>
    <property type="match status" value="1"/>
</dbReference>
<evidence type="ECO:0000259" key="1">
    <source>
        <dbReference type="Pfam" id="PF13456"/>
    </source>
</evidence>
<dbReference type="Pfam" id="PF13456">
    <property type="entry name" value="RVT_3"/>
    <property type="match status" value="1"/>
</dbReference>
<dbReference type="SUPFAM" id="SSF53098">
    <property type="entry name" value="Ribonuclease H-like"/>
    <property type="match status" value="1"/>
</dbReference>
<dbReference type="InterPro" id="IPR053151">
    <property type="entry name" value="RNase_H-like"/>
</dbReference>
<dbReference type="GO" id="GO:0004523">
    <property type="term" value="F:RNA-DNA hybrid ribonuclease activity"/>
    <property type="evidence" value="ECO:0007669"/>
    <property type="project" value="InterPro"/>
</dbReference>
<dbReference type="PANTHER" id="PTHR47723:SF19">
    <property type="entry name" value="POLYNUCLEOTIDYL TRANSFERASE, RIBONUCLEASE H-LIKE SUPERFAMILY PROTEIN"/>
    <property type="match status" value="1"/>
</dbReference>
<dbReference type="CDD" id="cd06222">
    <property type="entry name" value="RNase_H_like"/>
    <property type="match status" value="1"/>
</dbReference>
<dbReference type="AlphaFoldDB" id="A0AAV2DA53"/>
<dbReference type="InterPro" id="IPR036397">
    <property type="entry name" value="RNaseH_sf"/>
</dbReference>
<accession>A0AAV2DA53</accession>
<evidence type="ECO:0000313" key="3">
    <source>
        <dbReference type="Proteomes" id="UP001497516"/>
    </source>
</evidence>
<reference evidence="2 3" key="1">
    <citation type="submission" date="2024-04" db="EMBL/GenBank/DDBJ databases">
        <authorList>
            <person name="Fracassetti M."/>
        </authorList>
    </citation>
    <scope>NUCLEOTIDE SEQUENCE [LARGE SCALE GENOMIC DNA]</scope>
</reference>
<feature type="domain" description="RNase H type-1" evidence="1">
    <location>
        <begin position="2"/>
        <end position="69"/>
    </location>
</feature>
<dbReference type="InterPro" id="IPR012337">
    <property type="entry name" value="RNaseH-like_sf"/>
</dbReference>
<proteinExistence type="predicted"/>
<dbReference type="GO" id="GO:0003676">
    <property type="term" value="F:nucleic acid binding"/>
    <property type="evidence" value="ECO:0007669"/>
    <property type="project" value="InterPro"/>
</dbReference>
<dbReference type="PANTHER" id="PTHR47723">
    <property type="entry name" value="OS05G0353850 PROTEIN"/>
    <property type="match status" value="1"/>
</dbReference>
<dbReference type="InterPro" id="IPR044730">
    <property type="entry name" value="RNase_H-like_dom_plant"/>
</dbReference>
<protein>
    <recommendedName>
        <fullName evidence="1">RNase H type-1 domain-containing protein</fullName>
    </recommendedName>
</protein>
<dbReference type="InterPro" id="IPR002156">
    <property type="entry name" value="RNaseH_domain"/>
</dbReference>
<gene>
    <name evidence="2" type="ORF">LTRI10_LOCUS12413</name>
</gene>
<keyword evidence="3" id="KW-1185">Reference proteome</keyword>
<name>A0AAV2DA53_9ROSI</name>